<evidence type="ECO:0000313" key="2">
    <source>
        <dbReference type="EMBL" id="SDJ70490.1"/>
    </source>
</evidence>
<dbReference type="Pfam" id="PF13692">
    <property type="entry name" value="Glyco_trans_1_4"/>
    <property type="match status" value="1"/>
</dbReference>
<dbReference type="Gene3D" id="3.40.50.2000">
    <property type="entry name" value="Glycogen Phosphorylase B"/>
    <property type="match status" value="2"/>
</dbReference>
<dbReference type="InterPro" id="IPR028098">
    <property type="entry name" value="Glyco_trans_4-like_N"/>
</dbReference>
<keyword evidence="3" id="KW-1185">Reference proteome</keyword>
<dbReference type="SUPFAM" id="SSF53756">
    <property type="entry name" value="UDP-Glycosyltransferase/glycogen phosphorylase"/>
    <property type="match status" value="1"/>
</dbReference>
<reference evidence="2 3" key="1">
    <citation type="submission" date="2016-10" db="EMBL/GenBank/DDBJ databases">
        <authorList>
            <person name="de Groot N.N."/>
        </authorList>
    </citation>
    <scope>NUCLEOTIDE SEQUENCE [LARGE SCALE GENOMIC DNA]</scope>
    <source>
        <strain evidence="2 3">CGMCC 1.6133</strain>
    </source>
</reference>
<name>A0A1G8VZ37_9GAMM</name>
<dbReference type="STRING" id="376427.SAMN04487954_10777"/>
<sequence length="441" mass="48402">MNVLMFTNTYLPIVGGVSESVQRLKAQLQAAGHRVLVVAPRLDGQPRHETDVIRVTAVQHFNGSDFSLPVPIPGQLFEAIEAFEPDIVHTHHPFLLGDTAVRAAETYGLPLVFTHHTLYEHYTHYVPGDSPRMQRFAKALATEYTHLCDAVIAPSESIRDLLLERDANPAIHVVPSGVDTVRFAAGSGQAWRRRLGIADDAYVIGHLGRLAREKNLAFLAVAVAKALAVLPKAHFLVVGEGDARQAMIEAAEGEGVAARVHFTGRLEGQSLIDAYHAMDVFAFASHSETQGMVIAEAMATGLPVVAVDAPGVREVVRDGANGRRLDHDDADDFAEALVSLSARDVRRPLGEGARTTAAAYDEASCAERCLAVYRAAIARGGDFTHADDGGWERVRARLGAEWRMLCHRGRLLKQLVQEEWEHDRPDWWPRRHHAPSKLPEK</sequence>
<gene>
    <name evidence="2" type="ORF">SAMN04487954_10777</name>
</gene>
<proteinExistence type="predicted"/>
<evidence type="ECO:0000313" key="3">
    <source>
        <dbReference type="Proteomes" id="UP000198525"/>
    </source>
</evidence>
<dbReference type="PANTHER" id="PTHR45947">
    <property type="entry name" value="SULFOQUINOVOSYL TRANSFERASE SQD2"/>
    <property type="match status" value="1"/>
</dbReference>
<dbReference type="RefSeq" id="WP_218118600.1">
    <property type="nucleotide sequence ID" value="NZ_FNES01000007.1"/>
</dbReference>
<protein>
    <submittedName>
        <fullName evidence="2">Glycosyltransferase involved in cell wall bisynthesis</fullName>
    </submittedName>
</protein>
<accession>A0A1G8VZ37</accession>
<dbReference type="InterPro" id="IPR050194">
    <property type="entry name" value="Glycosyltransferase_grp1"/>
</dbReference>
<keyword evidence="2" id="KW-0808">Transferase</keyword>
<dbReference type="EMBL" id="FNES01000007">
    <property type="protein sequence ID" value="SDJ70490.1"/>
    <property type="molecule type" value="Genomic_DNA"/>
</dbReference>
<dbReference type="PANTHER" id="PTHR45947:SF3">
    <property type="entry name" value="SULFOQUINOVOSYL TRANSFERASE SQD2"/>
    <property type="match status" value="1"/>
</dbReference>
<dbReference type="GO" id="GO:0016757">
    <property type="term" value="F:glycosyltransferase activity"/>
    <property type="evidence" value="ECO:0007669"/>
    <property type="project" value="TreeGrafter"/>
</dbReference>
<dbReference type="Proteomes" id="UP000198525">
    <property type="component" value="Unassembled WGS sequence"/>
</dbReference>
<dbReference type="Pfam" id="PF13439">
    <property type="entry name" value="Glyco_transf_4"/>
    <property type="match status" value="1"/>
</dbReference>
<feature type="domain" description="Glycosyltransferase subfamily 4-like N-terminal" evidence="1">
    <location>
        <begin position="14"/>
        <end position="181"/>
    </location>
</feature>
<dbReference type="AlphaFoldDB" id="A0A1G8VZ37"/>
<organism evidence="2 3">
    <name type="scientific">Billgrantia gudaonensis</name>
    <dbReference type="NCBI Taxonomy" id="376427"/>
    <lineage>
        <taxon>Bacteria</taxon>
        <taxon>Pseudomonadati</taxon>
        <taxon>Pseudomonadota</taxon>
        <taxon>Gammaproteobacteria</taxon>
        <taxon>Oceanospirillales</taxon>
        <taxon>Halomonadaceae</taxon>
        <taxon>Billgrantia</taxon>
    </lineage>
</organism>
<evidence type="ECO:0000259" key="1">
    <source>
        <dbReference type="Pfam" id="PF13439"/>
    </source>
</evidence>